<dbReference type="InterPro" id="IPR001453">
    <property type="entry name" value="MoaB/Mog_dom"/>
</dbReference>
<dbReference type="PANTHER" id="PTHR10192">
    <property type="entry name" value="MOLYBDOPTERIN BIOSYNTHESIS PROTEIN"/>
    <property type="match status" value="1"/>
</dbReference>
<dbReference type="NCBIfam" id="TIGR00177">
    <property type="entry name" value="molyb_syn"/>
    <property type="match status" value="1"/>
</dbReference>
<evidence type="ECO:0000256" key="11">
    <source>
        <dbReference type="RuleBase" id="RU365090"/>
    </source>
</evidence>
<evidence type="ECO:0000256" key="8">
    <source>
        <dbReference type="ARBA" id="ARBA00022842"/>
    </source>
</evidence>
<dbReference type="SUPFAM" id="SSF53218">
    <property type="entry name" value="Molybdenum cofactor biosynthesis proteins"/>
    <property type="match status" value="1"/>
</dbReference>
<comment type="caution">
    <text evidence="13">The sequence shown here is derived from an EMBL/GenBank/DDBJ whole genome shotgun (WGS) entry which is preliminary data.</text>
</comment>
<dbReference type="SUPFAM" id="SSF63882">
    <property type="entry name" value="MoeA N-terminal region -like"/>
    <property type="match status" value="1"/>
</dbReference>
<dbReference type="Proteomes" id="UP000321721">
    <property type="component" value="Unassembled WGS sequence"/>
</dbReference>
<dbReference type="PROSITE" id="PS01079">
    <property type="entry name" value="MOCF_BIOSYNTHESIS_2"/>
    <property type="match status" value="1"/>
</dbReference>
<name>A0A5C6RXP5_9FLAO</name>
<dbReference type="GO" id="GO:0006777">
    <property type="term" value="P:Mo-molybdopterin cofactor biosynthetic process"/>
    <property type="evidence" value="ECO:0007669"/>
    <property type="project" value="UniProtKB-UniRule"/>
</dbReference>
<dbReference type="RefSeq" id="WP_147097712.1">
    <property type="nucleotide sequence ID" value="NZ_VOOS01000001.1"/>
</dbReference>
<dbReference type="InterPro" id="IPR008284">
    <property type="entry name" value="MoCF_biosynth_CS"/>
</dbReference>
<keyword evidence="9 11" id="KW-0501">Molybdenum cofactor biosynthesis</keyword>
<dbReference type="InterPro" id="IPR036688">
    <property type="entry name" value="MoeA_C_domain_IV_sf"/>
</dbReference>
<gene>
    <name evidence="13" type="ORF">FRY74_00910</name>
</gene>
<evidence type="ECO:0000313" key="14">
    <source>
        <dbReference type="Proteomes" id="UP000321721"/>
    </source>
</evidence>
<dbReference type="NCBIfam" id="NF045515">
    <property type="entry name" value="Glp_gephyrin"/>
    <property type="match status" value="1"/>
</dbReference>
<proteinExistence type="inferred from homology"/>
<dbReference type="SMART" id="SM00852">
    <property type="entry name" value="MoCF_biosynth"/>
    <property type="match status" value="1"/>
</dbReference>
<keyword evidence="6 11" id="KW-0808">Transferase</keyword>
<dbReference type="Pfam" id="PF03453">
    <property type="entry name" value="MoeA_N"/>
    <property type="match status" value="1"/>
</dbReference>
<evidence type="ECO:0000313" key="13">
    <source>
        <dbReference type="EMBL" id="TXB66775.1"/>
    </source>
</evidence>
<dbReference type="UniPathway" id="UPA00344"/>
<dbReference type="Gene3D" id="2.170.190.11">
    <property type="entry name" value="Molybdopterin biosynthesis moea protein, domain 3"/>
    <property type="match status" value="1"/>
</dbReference>
<dbReference type="CDD" id="cd00887">
    <property type="entry name" value="MoeA"/>
    <property type="match status" value="1"/>
</dbReference>
<evidence type="ECO:0000256" key="3">
    <source>
        <dbReference type="ARBA" id="ARBA00005046"/>
    </source>
</evidence>
<reference evidence="13 14" key="1">
    <citation type="submission" date="2019-08" db="EMBL/GenBank/DDBJ databases">
        <title>Genome of Vicingus serpentipes NCIMB 15042.</title>
        <authorList>
            <person name="Bowman J.P."/>
        </authorList>
    </citation>
    <scope>NUCLEOTIDE SEQUENCE [LARGE SCALE GENOMIC DNA]</scope>
    <source>
        <strain evidence="13 14">NCIMB 15042</strain>
    </source>
</reference>
<comment type="similarity">
    <text evidence="4 11">Belongs to the MoeA family.</text>
</comment>
<dbReference type="GO" id="GO:0046872">
    <property type="term" value="F:metal ion binding"/>
    <property type="evidence" value="ECO:0007669"/>
    <property type="project" value="UniProtKB-UniRule"/>
</dbReference>
<dbReference type="Gene3D" id="3.90.105.10">
    <property type="entry name" value="Molybdopterin biosynthesis moea protein, domain 2"/>
    <property type="match status" value="1"/>
</dbReference>
<dbReference type="PANTHER" id="PTHR10192:SF5">
    <property type="entry name" value="GEPHYRIN"/>
    <property type="match status" value="1"/>
</dbReference>
<evidence type="ECO:0000256" key="5">
    <source>
        <dbReference type="ARBA" id="ARBA00022505"/>
    </source>
</evidence>
<dbReference type="InterPro" id="IPR036425">
    <property type="entry name" value="MoaB/Mog-like_dom_sf"/>
</dbReference>
<comment type="cofactor">
    <cofactor evidence="1 11">
        <name>Mg(2+)</name>
        <dbReference type="ChEBI" id="CHEBI:18420"/>
    </cofactor>
</comment>
<dbReference type="OrthoDB" id="9804758at2"/>
<feature type="domain" description="MoaB/Mog" evidence="12">
    <location>
        <begin position="173"/>
        <end position="310"/>
    </location>
</feature>
<dbReference type="InterPro" id="IPR005111">
    <property type="entry name" value="MoeA_C_domain_IV"/>
</dbReference>
<dbReference type="GO" id="GO:0061599">
    <property type="term" value="F:molybdopterin molybdotransferase activity"/>
    <property type="evidence" value="ECO:0007669"/>
    <property type="project" value="UniProtKB-UniRule"/>
</dbReference>
<keyword evidence="14" id="KW-1185">Reference proteome</keyword>
<keyword evidence="7 11" id="KW-0479">Metal-binding</keyword>
<comment type="function">
    <text evidence="2 11">Catalyzes the insertion of molybdate into adenylated molybdopterin with the concomitant release of AMP.</text>
</comment>
<dbReference type="Gene3D" id="2.40.340.10">
    <property type="entry name" value="MoeA, C-terminal, domain IV"/>
    <property type="match status" value="1"/>
</dbReference>
<accession>A0A5C6RXP5</accession>
<dbReference type="AlphaFoldDB" id="A0A5C6RXP5"/>
<dbReference type="InterPro" id="IPR038987">
    <property type="entry name" value="MoeA-like"/>
</dbReference>
<organism evidence="13 14">
    <name type="scientific">Vicingus serpentipes</name>
    <dbReference type="NCBI Taxonomy" id="1926625"/>
    <lineage>
        <taxon>Bacteria</taxon>
        <taxon>Pseudomonadati</taxon>
        <taxon>Bacteroidota</taxon>
        <taxon>Flavobacteriia</taxon>
        <taxon>Flavobacteriales</taxon>
        <taxon>Vicingaceae</taxon>
        <taxon>Vicingus</taxon>
    </lineage>
</organism>
<evidence type="ECO:0000256" key="4">
    <source>
        <dbReference type="ARBA" id="ARBA00010763"/>
    </source>
</evidence>
<dbReference type="SUPFAM" id="SSF63867">
    <property type="entry name" value="MoeA C-terminal domain-like"/>
    <property type="match status" value="1"/>
</dbReference>
<dbReference type="Gene3D" id="3.40.980.10">
    <property type="entry name" value="MoaB/Mog-like domain"/>
    <property type="match status" value="1"/>
</dbReference>
<sequence length="392" mass="42704">MISVKEAKEILIANCCKSQLIEVSLFDSLNLFLAEDIFAPINVPSFNQSAMDGYAFKFSDIESKITIIDEIAAGDLRDVEIKKGEAVRIFTGAKVPESCDTVVMQELTVVESGQLSVKDVGLKIGGNIREEGHQINQGDLALEKGTKINPAAIGFLASLGVVSIKVHQKPRVTILATGNELVKTGNTLQKGQVYESNTLMLQSALNNLDIEAETVFLIDDFEETKSAINKALDNSDLLILSGGISVGDYDFVKPALEENDVEQLFYKVKQKPGKPLFFGKKNKKLVFALPGNPAAALNCFYLYVQPAINIQLGNPKPFLVKTTLPINQSYKKKSGRAEFLKAFSNGNNVNLLEGQGSDVLLSFAKANCLVFLSDEIDNIEKGDLVEVHMLPG</sequence>
<evidence type="ECO:0000256" key="2">
    <source>
        <dbReference type="ARBA" id="ARBA00002901"/>
    </source>
</evidence>
<dbReference type="InterPro" id="IPR036135">
    <property type="entry name" value="MoeA_linker/N_sf"/>
</dbReference>
<dbReference type="InterPro" id="IPR005110">
    <property type="entry name" value="MoeA_linker/N"/>
</dbReference>
<dbReference type="GO" id="GO:0005829">
    <property type="term" value="C:cytosol"/>
    <property type="evidence" value="ECO:0007669"/>
    <property type="project" value="TreeGrafter"/>
</dbReference>
<comment type="catalytic activity">
    <reaction evidence="10">
        <text>adenylyl-molybdopterin + molybdate = Mo-molybdopterin + AMP + H(+)</text>
        <dbReference type="Rhea" id="RHEA:35047"/>
        <dbReference type="ChEBI" id="CHEBI:15378"/>
        <dbReference type="ChEBI" id="CHEBI:36264"/>
        <dbReference type="ChEBI" id="CHEBI:62727"/>
        <dbReference type="ChEBI" id="CHEBI:71302"/>
        <dbReference type="ChEBI" id="CHEBI:456215"/>
        <dbReference type="EC" id="2.10.1.1"/>
    </reaction>
</comment>
<dbReference type="Pfam" id="PF03454">
    <property type="entry name" value="MoeA_C"/>
    <property type="match status" value="1"/>
</dbReference>
<keyword evidence="8 11" id="KW-0460">Magnesium</keyword>
<dbReference type="Pfam" id="PF00994">
    <property type="entry name" value="MoCF_biosynth"/>
    <property type="match status" value="1"/>
</dbReference>
<dbReference type="FunFam" id="3.40.980.10:FF:000004">
    <property type="entry name" value="Molybdopterin molybdenumtransferase"/>
    <property type="match status" value="1"/>
</dbReference>
<comment type="pathway">
    <text evidence="3 11">Cofactor biosynthesis; molybdopterin biosynthesis.</text>
</comment>
<evidence type="ECO:0000259" key="12">
    <source>
        <dbReference type="SMART" id="SM00852"/>
    </source>
</evidence>
<keyword evidence="5 11" id="KW-0500">Molybdenum</keyword>
<dbReference type="EC" id="2.10.1.1" evidence="11"/>
<evidence type="ECO:0000256" key="6">
    <source>
        <dbReference type="ARBA" id="ARBA00022679"/>
    </source>
</evidence>
<protein>
    <recommendedName>
        <fullName evidence="11">Molybdopterin molybdenumtransferase</fullName>
        <ecNumber evidence="11">2.10.1.1</ecNumber>
    </recommendedName>
</protein>
<evidence type="ECO:0000256" key="7">
    <source>
        <dbReference type="ARBA" id="ARBA00022723"/>
    </source>
</evidence>
<dbReference type="EMBL" id="VOOS01000001">
    <property type="protein sequence ID" value="TXB66775.1"/>
    <property type="molecule type" value="Genomic_DNA"/>
</dbReference>
<evidence type="ECO:0000256" key="1">
    <source>
        <dbReference type="ARBA" id="ARBA00001946"/>
    </source>
</evidence>
<evidence type="ECO:0000256" key="9">
    <source>
        <dbReference type="ARBA" id="ARBA00023150"/>
    </source>
</evidence>
<evidence type="ECO:0000256" key="10">
    <source>
        <dbReference type="ARBA" id="ARBA00047317"/>
    </source>
</evidence>